<dbReference type="AlphaFoldDB" id="A0A0E9PG35"/>
<accession>A0A0E9PG35</accession>
<sequence>MLLKTVSFPPFQDLHWWDPFSGFGRFPPWGEKGK</sequence>
<evidence type="ECO:0000313" key="1">
    <source>
        <dbReference type="EMBL" id="JAH03591.1"/>
    </source>
</evidence>
<reference evidence="1" key="1">
    <citation type="submission" date="2014-11" db="EMBL/GenBank/DDBJ databases">
        <authorList>
            <person name="Amaro Gonzalez C."/>
        </authorList>
    </citation>
    <scope>NUCLEOTIDE SEQUENCE</scope>
</reference>
<proteinExistence type="predicted"/>
<name>A0A0E9PG35_ANGAN</name>
<protein>
    <submittedName>
        <fullName evidence="1">Uncharacterized protein</fullName>
    </submittedName>
</protein>
<dbReference type="EMBL" id="GBXM01104986">
    <property type="protein sequence ID" value="JAH03591.1"/>
    <property type="molecule type" value="Transcribed_RNA"/>
</dbReference>
<organism evidence="1">
    <name type="scientific">Anguilla anguilla</name>
    <name type="common">European freshwater eel</name>
    <name type="synonym">Muraena anguilla</name>
    <dbReference type="NCBI Taxonomy" id="7936"/>
    <lineage>
        <taxon>Eukaryota</taxon>
        <taxon>Metazoa</taxon>
        <taxon>Chordata</taxon>
        <taxon>Craniata</taxon>
        <taxon>Vertebrata</taxon>
        <taxon>Euteleostomi</taxon>
        <taxon>Actinopterygii</taxon>
        <taxon>Neopterygii</taxon>
        <taxon>Teleostei</taxon>
        <taxon>Anguilliformes</taxon>
        <taxon>Anguillidae</taxon>
        <taxon>Anguilla</taxon>
    </lineage>
</organism>
<reference evidence="1" key="2">
    <citation type="journal article" date="2015" name="Fish Shellfish Immunol.">
        <title>Early steps in the European eel (Anguilla anguilla)-Vibrio vulnificus interaction in the gills: Role of the RtxA13 toxin.</title>
        <authorList>
            <person name="Callol A."/>
            <person name="Pajuelo D."/>
            <person name="Ebbesson L."/>
            <person name="Teles M."/>
            <person name="MacKenzie S."/>
            <person name="Amaro C."/>
        </authorList>
    </citation>
    <scope>NUCLEOTIDE SEQUENCE</scope>
</reference>